<dbReference type="SUPFAM" id="SSF57997">
    <property type="entry name" value="Tropomyosin"/>
    <property type="match status" value="1"/>
</dbReference>
<evidence type="ECO:0000256" key="1">
    <source>
        <dbReference type="SAM" id="Coils"/>
    </source>
</evidence>
<dbReference type="EMBL" id="HBNS01022459">
    <property type="protein sequence ID" value="CAE4612704.1"/>
    <property type="molecule type" value="Transcribed_RNA"/>
</dbReference>
<protein>
    <submittedName>
        <fullName evidence="2">Uncharacterized protein</fullName>
    </submittedName>
</protein>
<sequence>MALAQASTNPDKEKVIEALKRDQSYWSTSLLKEVADLKLKLECKETKERNVRSKATDLEARLQEVTTSSNAAAASFRELTKELQVENADLEEEIKDLKAKKSESDRKIERLEKQNKELKGSIEDFEKRLEAISGLFRAMEDQRLIILRATGDWEDTLQKASDLVEEREAVEAVLLKDFH</sequence>
<gene>
    <name evidence="2" type="ORF">DBRI00130_LOCUS17754</name>
</gene>
<evidence type="ECO:0000313" key="2">
    <source>
        <dbReference type="EMBL" id="CAE4612704.1"/>
    </source>
</evidence>
<name>A0A7S4RH03_9STRA</name>
<keyword evidence="1" id="KW-0175">Coiled coil</keyword>
<dbReference type="AlphaFoldDB" id="A0A7S4RH03"/>
<accession>A0A7S4RH03</accession>
<proteinExistence type="predicted"/>
<feature type="coiled-coil region" evidence="1">
    <location>
        <begin position="73"/>
        <end position="142"/>
    </location>
</feature>
<reference evidence="2" key="1">
    <citation type="submission" date="2021-01" db="EMBL/GenBank/DDBJ databases">
        <authorList>
            <person name="Corre E."/>
            <person name="Pelletier E."/>
            <person name="Niang G."/>
            <person name="Scheremetjew M."/>
            <person name="Finn R."/>
            <person name="Kale V."/>
            <person name="Holt S."/>
            <person name="Cochrane G."/>
            <person name="Meng A."/>
            <person name="Brown T."/>
            <person name="Cohen L."/>
        </authorList>
    </citation>
    <scope>NUCLEOTIDE SEQUENCE</scope>
    <source>
        <strain evidence="2">GSO104</strain>
    </source>
</reference>
<dbReference type="Gene3D" id="1.20.5.340">
    <property type="match status" value="1"/>
</dbReference>
<organism evidence="2">
    <name type="scientific">Ditylum brightwellii</name>
    <dbReference type="NCBI Taxonomy" id="49249"/>
    <lineage>
        <taxon>Eukaryota</taxon>
        <taxon>Sar</taxon>
        <taxon>Stramenopiles</taxon>
        <taxon>Ochrophyta</taxon>
        <taxon>Bacillariophyta</taxon>
        <taxon>Mediophyceae</taxon>
        <taxon>Lithodesmiophycidae</taxon>
        <taxon>Lithodesmiales</taxon>
        <taxon>Lithodesmiaceae</taxon>
        <taxon>Ditylum</taxon>
    </lineage>
</organism>